<dbReference type="SMART" id="SM00898">
    <property type="entry name" value="Fapy_DNA_glyco"/>
    <property type="match status" value="1"/>
</dbReference>
<dbReference type="InterPro" id="IPR035937">
    <property type="entry name" value="FPG_N"/>
</dbReference>
<dbReference type="GO" id="GO:0140078">
    <property type="term" value="F:class I DNA-(apurinic or apyrimidinic site) endonuclease activity"/>
    <property type="evidence" value="ECO:0007669"/>
    <property type="project" value="UniProtKB-EC"/>
</dbReference>
<dbReference type="SUPFAM" id="SSF81624">
    <property type="entry name" value="N-terminal domain of MutM-like DNA repair proteins"/>
    <property type="match status" value="1"/>
</dbReference>
<dbReference type="GO" id="GO:0003690">
    <property type="term" value="F:double-stranded DNA binding"/>
    <property type="evidence" value="ECO:0007669"/>
    <property type="project" value="UniProtKB-ARBA"/>
</dbReference>
<dbReference type="EC" id="3.2.2.23" evidence="15"/>
<dbReference type="RefSeq" id="WP_007747057.1">
    <property type="nucleotide sequence ID" value="NZ_CM001398.1"/>
</dbReference>
<keyword evidence="6 15" id="KW-0863">Zinc-finger</keyword>
<keyword evidence="4 15" id="KW-0479">Metal-binding</keyword>
<dbReference type="NCBIfam" id="TIGR00577">
    <property type="entry name" value="fpg"/>
    <property type="match status" value="1"/>
</dbReference>
<dbReference type="EC" id="4.2.99.18" evidence="15"/>
<evidence type="ECO:0000256" key="10">
    <source>
        <dbReference type="ARBA" id="ARBA00023204"/>
    </source>
</evidence>
<evidence type="ECO:0000256" key="11">
    <source>
        <dbReference type="ARBA" id="ARBA00023239"/>
    </source>
</evidence>
<evidence type="ECO:0000259" key="16">
    <source>
        <dbReference type="PROSITE" id="PS51066"/>
    </source>
</evidence>
<comment type="catalytic activity">
    <reaction evidence="1 15">
        <text>Hydrolysis of DNA containing ring-opened 7-methylguanine residues, releasing 2,6-diamino-4-hydroxy-5-(N-methyl)formamidopyrimidine.</text>
        <dbReference type="EC" id="3.2.2.23"/>
    </reaction>
</comment>
<dbReference type="SUPFAM" id="SSF46946">
    <property type="entry name" value="S13-like H2TH domain"/>
    <property type="match status" value="1"/>
</dbReference>
<organism evidence="18 19">
    <name type="scientific">Oenococcus kitaharae DSM 17330</name>
    <dbReference type="NCBI Taxonomy" id="1045004"/>
    <lineage>
        <taxon>Bacteria</taxon>
        <taxon>Bacillati</taxon>
        <taxon>Bacillota</taxon>
        <taxon>Bacilli</taxon>
        <taxon>Lactobacillales</taxon>
        <taxon>Lactobacillaceae</taxon>
        <taxon>Oenococcus</taxon>
    </lineage>
</organism>
<dbReference type="GO" id="GO:0003684">
    <property type="term" value="F:damaged DNA binding"/>
    <property type="evidence" value="ECO:0007669"/>
    <property type="project" value="InterPro"/>
</dbReference>
<dbReference type="InterPro" id="IPR010979">
    <property type="entry name" value="Ribosomal_uS13-like_H2TH"/>
</dbReference>
<feature type="domain" description="FPG-type" evidence="16">
    <location>
        <begin position="240"/>
        <end position="274"/>
    </location>
</feature>
<dbReference type="Pfam" id="PF06827">
    <property type="entry name" value="zf-FPG_IleRS"/>
    <property type="match status" value="1"/>
</dbReference>
<feature type="active site" description="Proton donor" evidence="15">
    <location>
        <position position="3"/>
    </location>
</feature>
<comment type="function">
    <text evidence="15">Involved in base excision repair of DNA damaged by oxidation or by mutagenic agents. Acts as DNA glycosylase that recognizes and removes damaged bases. Has a preference for oxidized purines, such as 7,8-dihydro-8-oxoguanine (8-oxoG). Has AP (apurinic/apyrimidinic) lyase activity and introduces nicks in the DNA strand. Cleaves the DNA backbone by beta-delta elimination to generate a single-strand break at the site of the removed base with both 3'- and 5'-phosphates.</text>
</comment>
<keyword evidence="10 15" id="KW-0234">DNA repair</keyword>
<keyword evidence="11 15" id="KW-0456">Lyase</keyword>
<dbReference type="STRING" id="336988.NT96_02400"/>
<dbReference type="GO" id="GO:0034039">
    <property type="term" value="F:8-oxo-7,8-dihydroguanine DNA N-glycosylase activity"/>
    <property type="evidence" value="ECO:0007669"/>
    <property type="project" value="TreeGrafter"/>
</dbReference>
<proteinExistence type="inferred from homology"/>
<dbReference type="AlphaFoldDB" id="G9WGJ7"/>
<feature type="active site" description="Schiff-base intermediate with DNA" evidence="15">
    <location>
        <position position="2"/>
    </location>
</feature>
<comment type="catalytic activity">
    <reaction evidence="14 15">
        <text>2'-deoxyribonucleotide-(2'-deoxyribose 5'-phosphate)-2'-deoxyribonucleotide-DNA = a 3'-end 2'-deoxyribonucleotide-(2,3-dehydro-2,3-deoxyribose 5'-phosphate)-DNA + a 5'-end 5'-phospho-2'-deoxyribonucleoside-DNA + H(+)</text>
        <dbReference type="Rhea" id="RHEA:66592"/>
        <dbReference type="Rhea" id="RHEA-COMP:13180"/>
        <dbReference type="Rhea" id="RHEA-COMP:16897"/>
        <dbReference type="Rhea" id="RHEA-COMP:17067"/>
        <dbReference type="ChEBI" id="CHEBI:15378"/>
        <dbReference type="ChEBI" id="CHEBI:136412"/>
        <dbReference type="ChEBI" id="CHEBI:157695"/>
        <dbReference type="ChEBI" id="CHEBI:167181"/>
        <dbReference type="EC" id="4.2.99.18"/>
    </reaction>
</comment>
<evidence type="ECO:0000313" key="18">
    <source>
        <dbReference type="EMBL" id="EHN59824.1"/>
    </source>
</evidence>
<dbReference type="GO" id="GO:0008270">
    <property type="term" value="F:zinc ion binding"/>
    <property type="evidence" value="ECO:0007669"/>
    <property type="project" value="UniProtKB-UniRule"/>
</dbReference>
<dbReference type="FunFam" id="1.10.8.50:FF:000003">
    <property type="entry name" value="Formamidopyrimidine-DNA glycosylase"/>
    <property type="match status" value="1"/>
</dbReference>
<keyword evidence="13 15" id="KW-0326">Glycosidase</keyword>
<evidence type="ECO:0000256" key="12">
    <source>
        <dbReference type="ARBA" id="ARBA00023268"/>
    </source>
</evidence>
<feature type="binding site" evidence="15">
    <location>
        <position position="111"/>
    </location>
    <ligand>
        <name>DNA</name>
        <dbReference type="ChEBI" id="CHEBI:16991"/>
    </ligand>
</feature>
<keyword evidence="8 15" id="KW-0862">Zinc</keyword>
<feature type="active site" description="Proton donor; for beta-elimination activity" evidence="15">
    <location>
        <position position="58"/>
    </location>
</feature>
<keyword evidence="5 15" id="KW-0227">DNA damage</keyword>
<comment type="similarity">
    <text evidence="2 15">Belongs to the FPG family.</text>
</comment>
<evidence type="ECO:0000256" key="5">
    <source>
        <dbReference type="ARBA" id="ARBA00022763"/>
    </source>
</evidence>
<evidence type="ECO:0000313" key="19">
    <source>
        <dbReference type="Proteomes" id="UP000004959"/>
    </source>
</evidence>
<dbReference type="InterPro" id="IPR015886">
    <property type="entry name" value="H2TH_FPG"/>
</dbReference>
<keyword evidence="9 15" id="KW-0238">DNA-binding</keyword>
<dbReference type="SMART" id="SM01232">
    <property type="entry name" value="H2TH"/>
    <property type="match status" value="1"/>
</dbReference>
<sequence>MPELPEVETVRRGLSKYFANEKIVAVQVLYRKLLLGDPEEFIQQVTGSTVREVDRRGKFLLLRLNNRQTIVSHMRMEGRYAIEDGSAQPRKHTEAIFKLANGSQIFYDDTRKFGKMQLVVTGQETEEVRSLATMGPEPTEATLTLDYLFARLQKSKKAIKGWLLDQNNLAGLGNIYADEVLWMSKINPLRPACRINREEAELLRENIIQELAFAIDQGGSTVHSFIDASGHAGHMQDKLHAYGRVGQPCERDGYELVKIKVAQRGTTYCPHCQK</sequence>
<evidence type="ECO:0000256" key="3">
    <source>
        <dbReference type="ARBA" id="ARBA00011245"/>
    </source>
</evidence>
<name>G9WGJ7_9LACO</name>
<keyword evidence="19" id="KW-1185">Reference proteome</keyword>
<comment type="cofactor">
    <cofactor evidence="15">
        <name>Zn(2+)</name>
        <dbReference type="ChEBI" id="CHEBI:29105"/>
    </cofactor>
    <text evidence="15">Binds 1 zinc ion per subunit.</text>
</comment>
<evidence type="ECO:0000256" key="8">
    <source>
        <dbReference type="ARBA" id="ARBA00022833"/>
    </source>
</evidence>
<keyword evidence="12 15" id="KW-0511">Multifunctional enzyme</keyword>
<comment type="subunit">
    <text evidence="3 15">Monomer.</text>
</comment>
<evidence type="ECO:0000256" key="1">
    <source>
        <dbReference type="ARBA" id="ARBA00001668"/>
    </source>
</evidence>
<evidence type="ECO:0000256" key="4">
    <source>
        <dbReference type="ARBA" id="ARBA00022723"/>
    </source>
</evidence>
<dbReference type="InterPro" id="IPR000214">
    <property type="entry name" value="Znf_DNA_glyclase/AP_lyase"/>
</dbReference>
<evidence type="ECO:0000256" key="13">
    <source>
        <dbReference type="ARBA" id="ARBA00023295"/>
    </source>
</evidence>
<comment type="caution">
    <text evidence="15">Lacks conserved residue(s) required for the propagation of feature annotation.</text>
</comment>
<evidence type="ECO:0000256" key="2">
    <source>
        <dbReference type="ARBA" id="ARBA00009409"/>
    </source>
</evidence>
<feature type="binding site" evidence="15">
    <location>
        <position position="92"/>
    </location>
    <ligand>
        <name>DNA</name>
        <dbReference type="ChEBI" id="CHEBI:16991"/>
    </ligand>
</feature>
<dbReference type="PROSITE" id="PS51068">
    <property type="entry name" value="FPG_CAT"/>
    <property type="match status" value="1"/>
</dbReference>
<dbReference type="PANTHER" id="PTHR22993:SF9">
    <property type="entry name" value="FORMAMIDOPYRIMIDINE-DNA GLYCOSYLASE"/>
    <property type="match status" value="1"/>
</dbReference>
<reference evidence="18 19" key="1">
    <citation type="journal article" date="2012" name="PLoS ONE">
        <title>Functional divergence in the genus oenococcus as predicted by genome sequencing of the newly-described species, Oenococcus kitaharae.</title>
        <authorList>
            <person name="Borneman A.R."/>
            <person name="McCarthy J.M."/>
            <person name="Chambers P.J."/>
            <person name="Bartowsky E.J."/>
        </authorList>
    </citation>
    <scope>NUCLEOTIDE SEQUENCE [LARGE SCALE GENOMIC DNA]</scope>
    <source>
        <strain evidence="19">DSM17330</strain>
    </source>
</reference>
<evidence type="ECO:0000256" key="6">
    <source>
        <dbReference type="ARBA" id="ARBA00022771"/>
    </source>
</evidence>
<dbReference type="Gene3D" id="3.20.190.10">
    <property type="entry name" value="MutM-like, N-terminal"/>
    <property type="match status" value="1"/>
</dbReference>
<dbReference type="PANTHER" id="PTHR22993">
    <property type="entry name" value="FORMAMIDOPYRIMIDINE-DNA GLYCOSYLASE"/>
    <property type="match status" value="1"/>
</dbReference>
<gene>
    <name evidence="15" type="primary">mutM</name>
    <name evidence="15" type="synonym">fpg</name>
    <name evidence="18" type="ORF">OKIT_1751</name>
</gene>
<dbReference type="eggNOG" id="COG0266">
    <property type="taxonomic scope" value="Bacteria"/>
</dbReference>
<dbReference type="CDD" id="cd08966">
    <property type="entry name" value="EcFpg-like_N"/>
    <property type="match status" value="1"/>
</dbReference>
<dbReference type="Pfam" id="PF06831">
    <property type="entry name" value="H2TH"/>
    <property type="match status" value="1"/>
</dbReference>
<keyword evidence="7 15" id="KW-0378">Hydrolase</keyword>
<evidence type="ECO:0000256" key="7">
    <source>
        <dbReference type="ARBA" id="ARBA00022801"/>
    </source>
</evidence>
<protein>
    <recommendedName>
        <fullName evidence="15">Formamidopyrimidine-DNA glycosylase</fullName>
        <shortName evidence="15">Fapy-DNA glycosylase</shortName>
        <ecNumber evidence="15">3.2.2.23</ecNumber>
    </recommendedName>
    <alternativeName>
        <fullName evidence="15">DNA-(apurinic or apyrimidinic site) lyase MutM</fullName>
        <shortName evidence="15">AP lyase MutM</shortName>
        <ecNumber evidence="15">4.2.99.18</ecNumber>
    </alternativeName>
</protein>
<dbReference type="GO" id="GO:0006284">
    <property type="term" value="P:base-excision repair"/>
    <property type="evidence" value="ECO:0007669"/>
    <property type="project" value="InterPro"/>
</dbReference>
<dbReference type="HOGENOM" id="CLU_038423_1_2_9"/>
<dbReference type="InterPro" id="IPR010663">
    <property type="entry name" value="Znf_FPG/IleRS"/>
</dbReference>
<feature type="active site" description="Proton donor; for delta-elimination activity" evidence="15">
    <location>
        <position position="264"/>
    </location>
</feature>
<comment type="caution">
    <text evidence="18">The sequence shown here is derived from an EMBL/GenBank/DDBJ whole genome shotgun (WGS) entry which is preliminary data.</text>
</comment>
<evidence type="ECO:0000256" key="14">
    <source>
        <dbReference type="ARBA" id="ARBA00044632"/>
    </source>
</evidence>
<evidence type="ECO:0000256" key="9">
    <source>
        <dbReference type="ARBA" id="ARBA00023125"/>
    </source>
</evidence>
<dbReference type="InterPro" id="IPR012319">
    <property type="entry name" value="FPG_cat"/>
</dbReference>
<dbReference type="HAMAP" id="MF_00103">
    <property type="entry name" value="Fapy_DNA_glycosyl"/>
    <property type="match status" value="1"/>
</dbReference>
<dbReference type="Pfam" id="PF01149">
    <property type="entry name" value="Fapy_DNA_glyco"/>
    <property type="match status" value="1"/>
</dbReference>
<feature type="domain" description="Formamidopyrimidine-DNA glycosylase catalytic" evidence="17">
    <location>
        <begin position="2"/>
        <end position="114"/>
    </location>
</feature>
<evidence type="ECO:0000256" key="15">
    <source>
        <dbReference type="HAMAP-Rule" id="MF_00103"/>
    </source>
</evidence>
<evidence type="ECO:0000259" key="17">
    <source>
        <dbReference type="PROSITE" id="PS51068"/>
    </source>
</evidence>
<accession>G9WGJ7</accession>
<dbReference type="NCBIfam" id="NF002211">
    <property type="entry name" value="PRK01103.1"/>
    <property type="match status" value="1"/>
</dbReference>
<dbReference type="Gene3D" id="1.10.8.50">
    <property type="match status" value="1"/>
</dbReference>
<dbReference type="SUPFAM" id="SSF57716">
    <property type="entry name" value="Glucocorticoid receptor-like (DNA-binding domain)"/>
    <property type="match status" value="1"/>
</dbReference>
<dbReference type="Proteomes" id="UP000004959">
    <property type="component" value="Chromosome"/>
</dbReference>
<dbReference type="InterPro" id="IPR020629">
    <property type="entry name" value="FPG_Glyclase"/>
</dbReference>
<dbReference type="OrthoDB" id="9800855at2"/>
<dbReference type="PROSITE" id="PS51066">
    <property type="entry name" value="ZF_FPG_2"/>
    <property type="match status" value="1"/>
</dbReference>
<dbReference type="PATRIC" id="fig|1045004.4.peg.1723"/>
<dbReference type="EMBL" id="AFVZ01000001">
    <property type="protein sequence ID" value="EHN59824.1"/>
    <property type="molecule type" value="Genomic_DNA"/>
</dbReference>